<dbReference type="STRING" id="377629.TERTU_4387"/>
<dbReference type="RefSeq" id="WP_015820423.1">
    <property type="nucleotide sequence ID" value="NC_012997.1"/>
</dbReference>
<evidence type="ECO:0000313" key="2">
    <source>
        <dbReference type="Proteomes" id="UP000009080"/>
    </source>
</evidence>
<organism evidence="1 2">
    <name type="scientific">Teredinibacter turnerae (strain ATCC 39867 / T7901)</name>
    <dbReference type="NCBI Taxonomy" id="377629"/>
    <lineage>
        <taxon>Bacteria</taxon>
        <taxon>Pseudomonadati</taxon>
        <taxon>Pseudomonadota</taxon>
        <taxon>Gammaproteobacteria</taxon>
        <taxon>Cellvibrionales</taxon>
        <taxon>Cellvibrionaceae</taxon>
        <taxon>Teredinibacter</taxon>
    </lineage>
</organism>
<dbReference type="KEGG" id="ttu:TERTU_4387"/>
<dbReference type="AlphaFoldDB" id="C5BIY7"/>
<name>C5BIY7_TERTT</name>
<dbReference type="HOGENOM" id="CLU_1834203_0_0_6"/>
<sequence>MSCSISTVSETPYLCEKALGEDTLWVGFPINISIKKPTFEAALSCARALMDEYTQMLDKVAGDGCELITGADVENFGEFGETVEFLPSSTGCLVKITKVVIAEFDEKLPFWERMTIVSQLLDKLAESGSMPVATADEAAA</sequence>
<dbReference type="eggNOG" id="ENOG5030SVJ">
    <property type="taxonomic scope" value="Bacteria"/>
</dbReference>
<accession>C5BIY7</accession>
<keyword evidence="2" id="KW-1185">Reference proteome</keyword>
<dbReference type="OrthoDB" id="9865819at2"/>
<evidence type="ECO:0000313" key="1">
    <source>
        <dbReference type="EMBL" id="ACR14307.1"/>
    </source>
</evidence>
<dbReference type="EMBL" id="CP001614">
    <property type="protein sequence ID" value="ACR14307.1"/>
    <property type="molecule type" value="Genomic_DNA"/>
</dbReference>
<proteinExistence type="predicted"/>
<dbReference type="Proteomes" id="UP000009080">
    <property type="component" value="Chromosome"/>
</dbReference>
<protein>
    <submittedName>
        <fullName evidence="1">Uncharacterized protein</fullName>
    </submittedName>
</protein>
<reference evidence="1 2" key="1">
    <citation type="journal article" date="2009" name="PLoS ONE">
        <title>The complete genome of Teredinibacter turnerae T7901: an intracellular endosymbiont of marine wood-boring bivalves (shipworms).</title>
        <authorList>
            <person name="Yang J.C."/>
            <person name="Madupu R."/>
            <person name="Durkin A.S."/>
            <person name="Ekborg N.A."/>
            <person name="Pedamallu C.S."/>
            <person name="Hostetler J.B."/>
            <person name="Radune D."/>
            <person name="Toms B.S."/>
            <person name="Henrissat B."/>
            <person name="Coutinho P.M."/>
            <person name="Schwarz S."/>
            <person name="Field L."/>
            <person name="Trindade-Silva A.E."/>
            <person name="Soares C.A.G."/>
            <person name="Elshahawi S."/>
            <person name="Hanora A."/>
            <person name="Schmidt E.W."/>
            <person name="Haygood M.G."/>
            <person name="Posfai J."/>
            <person name="Benner J."/>
            <person name="Madinger C."/>
            <person name="Nove J."/>
            <person name="Anton B."/>
            <person name="Chaudhary K."/>
            <person name="Foster J."/>
            <person name="Holman A."/>
            <person name="Kumar S."/>
            <person name="Lessard P.A."/>
            <person name="Luyten Y.A."/>
            <person name="Slatko B."/>
            <person name="Wood N."/>
            <person name="Wu B."/>
            <person name="Teplitski M."/>
            <person name="Mougous J.D."/>
            <person name="Ward N."/>
            <person name="Eisen J.A."/>
            <person name="Badger J.H."/>
            <person name="Distel D.L."/>
        </authorList>
    </citation>
    <scope>NUCLEOTIDE SEQUENCE [LARGE SCALE GENOMIC DNA]</scope>
    <source>
        <strain evidence="2">ATCC 39867 / T7901</strain>
    </source>
</reference>
<gene>
    <name evidence="1" type="ordered locus">TERTU_4387</name>
</gene>